<dbReference type="OrthoDB" id="199913at2759"/>
<keyword evidence="2" id="KW-1185">Reference proteome</keyword>
<reference evidence="1 2" key="1">
    <citation type="submission" date="2019-05" db="EMBL/GenBank/DDBJ databases">
        <title>Another draft genome of Portunus trituberculatus and its Hox gene families provides insights of decapod evolution.</title>
        <authorList>
            <person name="Jeong J.-H."/>
            <person name="Song I."/>
            <person name="Kim S."/>
            <person name="Choi T."/>
            <person name="Kim D."/>
            <person name="Ryu S."/>
            <person name="Kim W."/>
        </authorList>
    </citation>
    <scope>NUCLEOTIDE SEQUENCE [LARGE SCALE GENOMIC DNA]</scope>
    <source>
        <tissue evidence="1">Muscle</tissue>
    </source>
</reference>
<dbReference type="AlphaFoldDB" id="A0A5B7IM87"/>
<organism evidence="1 2">
    <name type="scientific">Portunus trituberculatus</name>
    <name type="common">Swimming crab</name>
    <name type="synonym">Neptunus trituberculatus</name>
    <dbReference type="NCBI Taxonomy" id="210409"/>
    <lineage>
        <taxon>Eukaryota</taxon>
        <taxon>Metazoa</taxon>
        <taxon>Ecdysozoa</taxon>
        <taxon>Arthropoda</taxon>
        <taxon>Crustacea</taxon>
        <taxon>Multicrustacea</taxon>
        <taxon>Malacostraca</taxon>
        <taxon>Eumalacostraca</taxon>
        <taxon>Eucarida</taxon>
        <taxon>Decapoda</taxon>
        <taxon>Pleocyemata</taxon>
        <taxon>Brachyura</taxon>
        <taxon>Eubrachyura</taxon>
        <taxon>Portunoidea</taxon>
        <taxon>Portunidae</taxon>
        <taxon>Portuninae</taxon>
        <taxon>Portunus</taxon>
    </lineage>
</organism>
<accession>A0A5B7IM87</accession>
<sequence length="91" mass="9623">MPCMRMQGECFSCGKDGSGCVAMGLHADSWQAAPASTGQQLYLVTGPQDAPCVYHYRALLEVSGSEEVEGLLQLTIVMPDGHTANFDLTAG</sequence>
<name>A0A5B7IM87_PORTR</name>
<evidence type="ECO:0000313" key="1">
    <source>
        <dbReference type="EMBL" id="MPC84972.1"/>
    </source>
</evidence>
<protein>
    <submittedName>
        <fullName evidence="1">Pancreatic lipase-related protein 2</fullName>
    </submittedName>
</protein>
<dbReference type="EMBL" id="VSRR010066964">
    <property type="protein sequence ID" value="MPC84972.1"/>
    <property type="molecule type" value="Genomic_DNA"/>
</dbReference>
<evidence type="ECO:0000313" key="2">
    <source>
        <dbReference type="Proteomes" id="UP000324222"/>
    </source>
</evidence>
<gene>
    <name evidence="1" type="primary">PNLIPRP2_4</name>
    <name evidence="1" type="ORF">E2C01_079727</name>
</gene>
<dbReference type="Proteomes" id="UP000324222">
    <property type="component" value="Unassembled WGS sequence"/>
</dbReference>
<comment type="caution">
    <text evidence="1">The sequence shown here is derived from an EMBL/GenBank/DDBJ whole genome shotgun (WGS) entry which is preliminary data.</text>
</comment>
<proteinExistence type="predicted"/>